<gene>
    <name evidence="2" type="ORF">G2W53_024842</name>
</gene>
<feature type="compositionally biased region" description="Basic and acidic residues" evidence="1">
    <location>
        <begin position="7"/>
        <end position="21"/>
    </location>
</feature>
<sequence length="21" mass="2506">MRPKRGKGWDKHFIPLANPKE</sequence>
<organism evidence="2 3">
    <name type="scientific">Senna tora</name>
    <dbReference type="NCBI Taxonomy" id="362788"/>
    <lineage>
        <taxon>Eukaryota</taxon>
        <taxon>Viridiplantae</taxon>
        <taxon>Streptophyta</taxon>
        <taxon>Embryophyta</taxon>
        <taxon>Tracheophyta</taxon>
        <taxon>Spermatophyta</taxon>
        <taxon>Magnoliopsida</taxon>
        <taxon>eudicotyledons</taxon>
        <taxon>Gunneridae</taxon>
        <taxon>Pentapetalae</taxon>
        <taxon>rosids</taxon>
        <taxon>fabids</taxon>
        <taxon>Fabales</taxon>
        <taxon>Fabaceae</taxon>
        <taxon>Caesalpinioideae</taxon>
        <taxon>Cassia clade</taxon>
        <taxon>Senna</taxon>
    </lineage>
</organism>
<accession>A0A834TC67</accession>
<dbReference type="Proteomes" id="UP000634136">
    <property type="component" value="Unassembled WGS sequence"/>
</dbReference>
<dbReference type="AlphaFoldDB" id="A0A834TC67"/>
<dbReference type="EMBL" id="JAAIUW010000008">
    <property type="protein sequence ID" value="KAF7819387.1"/>
    <property type="molecule type" value="Genomic_DNA"/>
</dbReference>
<keyword evidence="3" id="KW-1185">Reference proteome</keyword>
<reference evidence="2" key="1">
    <citation type="submission" date="2020-09" db="EMBL/GenBank/DDBJ databases">
        <title>Genome-Enabled Discovery of Anthraquinone Biosynthesis in Senna tora.</title>
        <authorList>
            <person name="Kang S.-H."/>
            <person name="Pandey R.P."/>
            <person name="Lee C.-M."/>
            <person name="Sim J.-S."/>
            <person name="Jeong J.-T."/>
            <person name="Choi B.-S."/>
            <person name="Jung M."/>
            <person name="Ginzburg D."/>
            <person name="Zhao K."/>
            <person name="Won S.Y."/>
            <person name="Oh T.-J."/>
            <person name="Yu Y."/>
            <person name="Kim N.-H."/>
            <person name="Lee O.R."/>
            <person name="Lee T.-H."/>
            <person name="Bashyal P."/>
            <person name="Kim T.-S."/>
            <person name="Lee W.-H."/>
            <person name="Kawkins C."/>
            <person name="Kim C.-K."/>
            <person name="Kim J.S."/>
            <person name="Ahn B.O."/>
            <person name="Rhee S.Y."/>
            <person name="Sohng J.K."/>
        </authorList>
    </citation>
    <scope>NUCLEOTIDE SEQUENCE</scope>
    <source>
        <tissue evidence="2">Leaf</tissue>
    </source>
</reference>
<evidence type="ECO:0000313" key="3">
    <source>
        <dbReference type="Proteomes" id="UP000634136"/>
    </source>
</evidence>
<feature type="region of interest" description="Disordered" evidence="1">
    <location>
        <begin position="1"/>
        <end position="21"/>
    </location>
</feature>
<comment type="caution">
    <text evidence="2">The sequence shown here is derived from an EMBL/GenBank/DDBJ whole genome shotgun (WGS) entry which is preliminary data.</text>
</comment>
<protein>
    <submittedName>
        <fullName evidence="2">Uncharacterized protein</fullName>
    </submittedName>
</protein>
<evidence type="ECO:0000256" key="1">
    <source>
        <dbReference type="SAM" id="MobiDB-lite"/>
    </source>
</evidence>
<name>A0A834TC67_9FABA</name>
<proteinExistence type="predicted"/>
<evidence type="ECO:0000313" key="2">
    <source>
        <dbReference type="EMBL" id="KAF7819387.1"/>
    </source>
</evidence>